<evidence type="ECO:0000256" key="1">
    <source>
        <dbReference type="SAM" id="MobiDB-lite"/>
    </source>
</evidence>
<evidence type="ECO:0000313" key="3">
    <source>
        <dbReference type="EMBL" id="OOR97185.1"/>
    </source>
</evidence>
<evidence type="ECO:0000256" key="2">
    <source>
        <dbReference type="SAM" id="SignalP"/>
    </source>
</evidence>
<evidence type="ECO:0008006" key="5">
    <source>
        <dbReference type="Google" id="ProtNLM"/>
    </source>
</evidence>
<evidence type="ECO:0000313" key="4">
    <source>
        <dbReference type="Proteomes" id="UP000190867"/>
    </source>
</evidence>
<dbReference type="EMBL" id="MUYA01000021">
    <property type="protein sequence ID" value="OOR97185.1"/>
    <property type="molecule type" value="Genomic_DNA"/>
</dbReference>
<feature type="signal peptide" evidence="2">
    <location>
        <begin position="1"/>
        <end position="20"/>
    </location>
</feature>
<dbReference type="Proteomes" id="UP000190867">
    <property type="component" value="Unassembled WGS sequence"/>
</dbReference>
<dbReference type="STRING" id="734.B0187_09945"/>
<accession>A0A1T0AMV1</accession>
<comment type="caution">
    <text evidence="3">The sequence shown here is derived from an EMBL/GenBank/DDBJ whole genome shotgun (WGS) entry which is preliminary data.</text>
</comment>
<feature type="compositionally biased region" description="Polar residues" evidence="1">
    <location>
        <begin position="166"/>
        <end position="200"/>
    </location>
</feature>
<keyword evidence="2" id="KW-0732">Signal</keyword>
<feature type="region of interest" description="Disordered" evidence="1">
    <location>
        <begin position="156"/>
        <end position="284"/>
    </location>
</feature>
<proteinExistence type="predicted"/>
<dbReference type="AlphaFoldDB" id="A0A1T0AMV1"/>
<keyword evidence="4" id="KW-1185">Reference proteome</keyword>
<reference evidence="3 4" key="1">
    <citation type="submission" date="2017-02" db="EMBL/GenBank/DDBJ databases">
        <title>Draft genome sequence of Haemophilus paracuniculus CCUG 43573 type strain.</title>
        <authorList>
            <person name="Engstrom-Jakobsson H."/>
            <person name="Salva-Serra F."/>
            <person name="Thorell K."/>
            <person name="Gonzales-Siles L."/>
            <person name="Karlsson R."/>
            <person name="Boulund F."/>
            <person name="Engstrand L."/>
            <person name="Kristiansson E."/>
            <person name="Moore E."/>
        </authorList>
    </citation>
    <scope>NUCLEOTIDE SEQUENCE [LARGE SCALE GENOMIC DNA]</scope>
    <source>
        <strain evidence="3 4">CCUG 43573</strain>
    </source>
</reference>
<sequence length="284" mass="31227">MRYKALLTLLLGIFAGTASANWEKVNDLDYTWGPFKIYNIALFTETGQYELGIRPLMLTLEYAKPVDGRDFAISIARAWANLGINLPQQEETIERLRKTIPDLKPNDKLSYIALPDTGYFVLNDTIIPEQFDKDFNNAMVAVWLDPKIDLSAKLTTKKTDPKEQQVHNSTDYVPSQTATESSAEGSTPTSAEQSQPQAVGSEQKMAVENPPQTAEPAENQSVENVPPANEATAQPPQVTPSAPPEKSEKPKEPAPKAKPSELESPEKQIDPIGDPAPEQKSPIS</sequence>
<gene>
    <name evidence="3" type="ORF">B0187_09945</name>
</gene>
<protein>
    <recommendedName>
        <fullName evidence="5">Pyruvate formate lyase-activating protein</fullName>
    </recommendedName>
</protein>
<dbReference type="RefSeq" id="WP_078237695.1">
    <property type="nucleotide sequence ID" value="NZ_MUYA01000021.1"/>
</dbReference>
<feature type="chain" id="PRO_5012594306" description="Pyruvate formate lyase-activating protein" evidence="2">
    <location>
        <begin position="21"/>
        <end position="284"/>
    </location>
</feature>
<name>A0A1T0AMV1_9PAST</name>
<dbReference type="OrthoDB" id="8527419at2"/>
<organism evidence="3 4">
    <name type="scientific">Haemophilus paracuniculus</name>
    <dbReference type="NCBI Taxonomy" id="734"/>
    <lineage>
        <taxon>Bacteria</taxon>
        <taxon>Pseudomonadati</taxon>
        <taxon>Pseudomonadota</taxon>
        <taxon>Gammaproteobacteria</taxon>
        <taxon>Pasteurellales</taxon>
        <taxon>Pasteurellaceae</taxon>
        <taxon>Haemophilus</taxon>
    </lineage>
</organism>
<feature type="compositionally biased region" description="Basic and acidic residues" evidence="1">
    <location>
        <begin position="245"/>
        <end position="269"/>
    </location>
</feature>